<feature type="compositionally biased region" description="Basic and acidic residues" evidence="1">
    <location>
        <begin position="37"/>
        <end position="50"/>
    </location>
</feature>
<name>A0A8H6YYM5_9AGAR</name>
<accession>A0A8H6YYM5</accession>
<organism evidence="2 3">
    <name type="scientific">Mycena sanguinolenta</name>
    <dbReference type="NCBI Taxonomy" id="230812"/>
    <lineage>
        <taxon>Eukaryota</taxon>
        <taxon>Fungi</taxon>
        <taxon>Dikarya</taxon>
        <taxon>Basidiomycota</taxon>
        <taxon>Agaricomycotina</taxon>
        <taxon>Agaricomycetes</taxon>
        <taxon>Agaricomycetidae</taxon>
        <taxon>Agaricales</taxon>
        <taxon>Marasmiineae</taxon>
        <taxon>Mycenaceae</taxon>
        <taxon>Mycena</taxon>
    </lineage>
</organism>
<keyword evidence="3" id="KW-1185">Reference proteome</keyword>
<dbReference type="EMBL" id="JACAZH010000006">
    <property type="protein sequence ID" value="KAF7367144.1"/>
    <property type="molecule type" value="Genomic_DNA"/>
</dbReference>
<comment type="caution">
    <text evidence="2">The sequence shown here is derived from an EMBL/GenBank/DDBJ whole genome shotgun (WGS) entry which is preliminary data.</text>
</comment>
<feature type="compositionally biased region" description="Basic residues" evidence="1">
    <location>
        <begin position="51"/>
        <end position="60"/>
    </location>
</feature>
<proteinExistence type="predicted"/>
<dbReference type="OrthoDB" id="2990787at2759"/>
<protein>
    <submittedName>
        <fullName evidence="2">Uncharacterized protein</fullName>
    </submittedName>
</protein>
<sequence length="261" mass="29992">MCLKFGARIGSNDAMLLISILSLTTIFKMGRRCQHRTKEEAASAHRESVRKYSKSPHGQRARAAARAPQHRHKVSMRPTTPLAPSELRATRCPASPAHCPRRLSNIPQPTPAMTALNACLLPDEEFLFCEALRSADALDLSGTHMWKKEPPFDSDNDPTNPNSLSYRAFTYNLGLVLHGVRLREQNERDVERRAEFQKDRKEAMRNVEAEAMSLLQTWERVSTLTPYDPESHSREHAMFGHYKQWLARSIYHLYYLKFLDF</sequence>
<dbReference type="AlphaFoldDB" id="A0A8H6YYM5"/>
<evidence type="ECO:0000313" key="2">
    <source>
        <dbReference type="EMBL" id="KAF7367144.1"/>
    </source>
</evidence>
<feature type="region of interest" description="Disordered" evidence="1">
    <location>
        <begin position="37"/>
        <end position="80"/>
    </location>
</feature>
<reference evidence="2" key="1">
    <citation type="submission" date="2020-05" db="EMBL/GenBank/DDBJ databases">
        <title>Mycena genomes resolve the evolution of fungal bioluminescence.</title>
        <authorList>
            <person name="Tsai I.J."/>
        </authorList>
    </citation>
    <scope>NUCLEOTIDE SEQUENCE</scope>
    <source>
        <strain evidence="2">160909Yilan</strain>
    </source>
</reference>
<gene>
    <name evidence="2" type="ORF">MSAN_00974100</name>
</gene>
<evidence type="ECO:0000313" key="3">
    <source>
        <dbReference type="Proteomes" id="UP000623467"/>
    </source>
</evidence>
<dbReference type="Proteomes" id="UP000623467">
    <property type="component" value="Unassembled WGS sequence"/>
</dbReference>
<evidence type="ECO:0000256" key="1">
    <source>
        <dbReference type="SAM" id="MobiDB-lite"/>
    </source>
</evidence>